<evidence type="ECO:0000313" key="3">
    <source>
        <dbReference type="EMBL" id="OYX33723.1"/>
    </source>
</evidence>
<feature type="compositionally biased region" description="Gly residues" evidence="2">
    <location>
        <begin position="380"/>
        <end position="389"/>
    </location>
</feature>
<dbReference type="Pfam" id="PF02515">
    <property type="entry name" value="CoA_transf_3"/>
    <property type="match status" value="1"/>
</dbReference>
<accession>A0A258FPC0</accession>
<reference evidence="3 4" key="1">
    <citation type="submission" date="2017-03" db="EMBL/GenBank/DDBJ databases">
        <title>Lifting the veil on microbial sulfur biogeochemistry in mining wastewaters.</title>
        <authorList>
            <person name="Kantor R.S."/>
            <person name="Colenbrander Nelson T."/>
            <person name="Marshall S."/>
            <person name="Bennett D."/>
            <person name="Apte S."/>
            <person name="Camacho D."/>
            <person name="Thomas B.C."/>
            <person name="Warren L.A."/>
            <person name="Banfield J.F."/>
        </authorList>
    </citation>
    <scope>NUCLEOTIDE SEQUENCE [LARGE SCALE GENOMIC DNA]</scope>
    <source>
        <strain evidence="3">32-69-9</strain>
    </source>
</reference>
<dbReference type="GO" id="GO:0008410">
    <property type="term" value="F:CoA-transferase activity"/>
    <property type="evidence" value="ECO:0007669"/>
    <property type="project" value="TreeGrafter"/>
</dbReference>
<name>A0A258FPC0_9CAUL</name>
<sequence>MNLPLSGVRVLAVEQYGAGPYGTMLMAELGAEVIKIEAPSMGGDVSRQTGPYFLGEGDSQFFQTFSRSKSSVALEIKTPEGRADLERLVQSADAVVNNLRGDQPAKLRLDYPSLKAVKPSIVCAHLSAYGRNNSRQAWPGYDYLMQAEAGFMSLTGEPDAPPTRFGLSMVDFMTGTMWAMATVSAILKARETGIGCDVDVSLFDVALHQLSYPAVWAMNEGHDVGRLPRGAHPSIAPSQLVKTQDGWGLLMCQTPRFWDRFCELAGAAHLKADARFADIPARRANLAALSEAVDAVTSTRTTDEWLGILGGEVPFAPVRDVTEALANPFVAEVGMRDVVDHPDRDGGLHMLASPVKIDGQRAPGVRAPKLGEQTSAVLGDGPGSGMVRP</sequence>
<dbReference type="PANTHER" id="PTHR48207:SF3">
    <property type="entry name" value="SUCCINATE--HYDROXYMETHYLGLUTARATE COA-TRANSFERASE"/>
    <property type="match status" value="1"/>
</dbReference>
<proteinExistence type="predicted"/>
<keyword evidence="1 3" id="KW-0808">Transferase</keyword>
<dbReference type="EMBL" id="NCEB01000014">
    <property type="protein sequence ID" value="OYX33723.1"/>
    <property type="molecule type" value="Genomic_DNA"/>
</dbReference>
<protein>
    <submittedName>
        <fullName evidence="3">CoA transferase</fullName>
    </submittedName>
</protein>
<dbReference type="SUPFAM" id="SSF89796">
    <property type="entry name" value="CoA-transferase family III (CaiB/BaiF)"/>
    <property type="match status" value="1"/>
</dbReference>
<evidence type="ECO:0000256" key="2">
    <source>
        <dbReference type="SAM" id="MobiDB-lite"/>
    </source>
</evidence>
<dbReference type="Gene3D" id="3.30.1540.10">
    <property type="entry name" value="formyl-coa transferase, domain 3"/>
    <property type="match status" value="1"/>
</dbReference>
<comment type="caution">
    <text evidence="3">The sequence shown here is derived from an EMBL/GenBank/DDBJ whole genome shotgun (WGS) entry which is preliminary data.</text>
</comment>
<dbReference type="Proteomes" id="UP000215595">
    <property type="component" value="Unassembled WGS sequence"/>
</dbReference>
<dbReference type="InterPro" id="IPR023606">
    <property type="entry name" value="CoA-Trfase_III_dom_1_sf"/>
</dbReference>
<feature type="region of interest" description="Disordered" evidence="2">
    <location>
        <begin position="365"/>
        <end position="389"/>
    </location>
</feature>
<dbReference type="InterPro" id="IPR003673">
    <property type="entry name" value="CoA-Trfase_fam_III"/>
</dbReference>
<dbReference type="AlphaFoldDB" id="A0A258FPC0"/>
<dbReference type="InterPro" id="IPR050483">
    <property type="entry name" value="CoA-transferase_III_domain"/>
</dbReference>
<dbReference type="Gene3D" id="3.40.50.10540">
    <property type="entry name" value="Crotonobetainyl-coa:carnitine coa-transferase, domain 1"/>
    <property type="match status" value="1"/>
</dbReference>
<dbReference type="PANTHER" id="PTHR48207">
    <property type="entry name" value="SUCCINATE--HYDROXYMETHYLGLUTARATE COA-TRANSFERASE"/>
    <property type="match status" value="1"/>
</dbReference>
<dbReference type="InterPro" id="IPR044855">
    <property type="entry name" value="CoA-Trfase_III_dom3_sf"/>
</dbReference>
<evidence type="ECO:0000313" key="4">
    <source>
        <dbReference type="Proteomes" id="UP000215595"/>
    </source>
</evidence>
<evidence type="ECO:0000256" key="1">
    <source>
        <dbReference type="ARBA" id="ARBA00022679"/>
    </source>
</evidence>
<gene>
    <name evidence="3" type="ORF">B7Z01_08195</name>
</gene>
<organism evidence="3 4">
    <name type="scientific">Brevundimonas subvibrioides</name>
    <dbReference type="NCBI Taxonomy" id="74313"/>
    <lineage>
        <taxon>Bacteria</taxon>
        <taxon>Pseudomonadati</taxon>
        <taxon>Pseudomonadota</taxon>
        <taxon>Alphaproteobacteria</taxon>
        <taxon>Caulobacterales</taxon>
        <taxon>Caulobacteraceae</taxon>
        <taxon>Brevundimonas</taxon>
    </lineage>
</organism>